<dbReference type="Gene3D" id="3.90.550.10">
    <property type="entry name" value="Spore Coat Polysaccharide Biosynthesis Protein SpsA, Chain A"/>
    <property type="match status" value="1"/>
</dbReference>
<dbReference type="RefSeq" id="WP_013044280.1">
    <property type="nucleotide sequence ID" value="NC_014008.1"/>
</dbReference>
<dbReference type="EMBL" id="CP001998">
    <property type="protein sequence ID" value="ADE55558.1"/>
    <property type="molecule type" value="Genomic_DNA"/>
</dbReference>
<dbReference type="AlphaFoldDB" id="D5EP48"/>
<dbReference type="HOGENOM" id="CLU_949014_0_0_0"/>
<proteinExistence type="predicted"/>
<dbReference type="Proteomes" id="UP000000925">
    <property type="component" value="Chromosome"/>
</dbReference>
<gene>
    <name evidence="1" type="ordered locus">Caka_2542</name>
</gene>
<keyword evidence="2" id="KW-1185">Reference proteome</keyword>
<evidence type="ECO:0000313" key="1">
    <source>
        <dbReference type="EMBL" id="ADE55558.1"/>
    </source>
</evidence>
<accession>D5EP48</accession>
<organism evidence="1 2">
    <name type="scientific">Coraliomargarita akajimensis (strain DSM 45221 / IAM 15411 / JCM 23193 / KCTC 12865 / 04OKA010-24)</name>
    <dbReference type="NCBI Taxonomy" id="583355"/>
    <lineage>
        <taxon>Bacteria</taxon>
        <taxon>Pseudomonadati</taxon>
        <taxon>Verrucomicrobiota</taxon>
        <taxon>Opitutia</taxon>
        <taxon>Puniceicoccales</taxon>
        <taxon>Coraliomargaritaceae</taxon>
        <taxon>Coraliomargarita</taxon>
    </lineage>
</organism>
<protein>
    <recommendedName>
        <fullName evidence="3">Glycosyl transferase family 8</fullName>
    </recommendedName>
</protein>
<dbReference type="InterPro" id="IPR029044">
    <property type="entry name" value="Nucleotide-diphossugar_trans"/>
</dbReference>
<sequence>MTTKRESMISQKRSAIVFMAWGQEHVEAVFNCIAASPFIAKHDVILVTDQMTDISDGDANRCAVIRADFELNGLLRKSELWEYLPKDYDVFLFLDSDIRVLDDISFGFNQALRHGVALSPAPHYSLDHFYKYGDIMAAENVGQFGQVQYNTGVIFFSNCPEVESLMREWKALSLRYADRFKNDQPHFSLAMEKLGLNPYTLSISYNYRAFGDAISGVVRIWHSYGAVPEGINDFGETWPPRRAWPDLIYRDCPRRRLTKKSRFGRLRYWLRKVIKLRQMKIFSRCSPDVVRKS</sequence>
<evidence type="ECO:0008006" key="3">
    <source>
        <dbReference type="Google" id="ProtNLM"/>
    </source>
</evidence>
<dbReference type="OrthoDB" id="9127567at2"/>
<name>D5EP48_CORAD</name>
<evidence type="ECO:0000313" key="2">
    <source>
        <dbReference type="Proteomes" id="UP000000925"/>
    </source>
</evidence>
<dbReference type="SUPFAM" id="SSF53448">
    <property type="entry name" value="Nucleotide-diphospho-sugar transferases"/>
    <property type="match status" value="1"/>
</dbReference>
<reference evidence="1 2" key="1">
    <citation type="journal article" date="2010" name="Stand. Genomic Sci.">
        <title>Complete genome sequence of Coraliomargarita akajimensis type strain (04OKA010-24).</title>
        <authorList>
            <person name="Mavromatis K."/>
            <person name="Abt B."/>
            <person name="Brambilla E."/>
            <person name="Lapidus A."/>
            <person name="Copeland A."/>
            <person name="Deshpande S."/>
            <person name="Nolan M."/>
            <person name="Lucas S."/>
            <person name="Tice H."/>
            <person name="Cheng J.F."/>
            <person name="Han C."/>
            <person name="Detter J.C."/>
            <person name="Woyke T."/>
            <person name="Goodwin L."/>
            <person name="Pitluck S."/>
            <person name="Held B."/>
            <person name="Brettin T."/>
            <person name="Tapia R."/>
            <person name="Ivanova N."/>
            <person name="Mikhailova N."/>
            <person name="Pati A."/>
            <person name="Liolios K."/>
            <person name="Chen A."/>
            <person name="Palaniappan K."/>
            <person name="Land M."/>
            <person name="Hauser L."/>
            <person name="Chang Y.J."/>
            <person name="Jeffries C.D."/>
            <person name="Rohde M."/>
            <person name="Goker M."/>
            <person name="Bristow J."/>
            <person name="Eisen J.A."/>
            <person name="Markowitz V."/>
            <person name="Hugenholtz P."/>
            <person name="Klenk H.P."/>
            <person name="Kyrpides N.C."/>
        </authorList>
    </citation>
    <scope>NUCLEOTIDE SEQUENCE [LARGE SCALE GENOMIC DNA]</scope>
    <source>
        <strain evidence="2">DSM 45221 / IAM 15411 / JCM 23193 / KCTC 12865</strain>
    </source>
</reference>
<dbReference type="KEGG" id="caa:Caka_2542"/>